<reference evidence="6" key="1">
    <citation type="journal article" date="2019" name="Int. J. Syst. Evol. Microbiol.">
        <title>The Global Catalogue of Microorganisms (GCM) 10K type strain sequencing project: providing services to taxonomists for standard genome sequencing and annotation.</title>
        <authorList>
            <consortium name="The Broad Institute Genomics Platform"/>
            <consortium name="The Broad Institute Genome Sequencing Center for Infectious Disease"/>
            <person name="Wu L."/>
            <person name="Ma J."/>
        </authorList>
    </citation>
    <scope>NUCLEOTIDE SEQUENCE [LARGE SCALE GENOMIC DNA]</scope>
    <source>
        <strain evidence="6">KCTC 42447</strain>
    </source>
</reference>
<keyword evidence="1" id="KW-1133">Transmembrane helix</keyword>
<sequence length="857" mass="94604">MSQTAPPSAYTEAAGHTATARRASRVLVMVIAALFVLTCLALVYLCATLDARQVTHSEVDAARVMEAKRDKIGTALVDYAFWIDAYFYMGRVAEPVDLTWAFDGDNIGPSLYTTYGLDGVFLVDPDVATRYAIVEGEQRDIAATDWIEGDLPTLLEQARKQSLMDDFALGYFSVAGVPAMVYAAVLRPDSSHADFNGLSYLLFIDVLAEHKLAALGEAFELHELTASMASQEDAQSPKLVLRDDQGAGMTLQWRSDESGKDLLIQFMPLLLLLGGLCLLIVCHLCRRIRHAADMIDAAQQALRLSEQRFRNISEASSDWIWETDAHQQIVYVSERFSQLTGFAPAQWIGKPFSALLDHDPQLFRATAEAAGPTARKPLHCQMTDSQGQLRYCQVASRAVRRGDTIVGYQGTVCDITEEIEAKAEIEHISQHDNLTGLANRHRLNRYLEQRLADRQHTDRPLHVLTLDLDRFKPINDTLGHAAGDTVLREVAKALRGCVRDSDLVARLGGDEFVVVAVDMSRRQTEALCERLLSAINQAIPVGESEVNVGTSIGVAASPTDGMTREDLLRFADVALYEAKAGGRNQFRFYEPAMNERILERRKLEMDLRHALRRQELHLKFQPRYQTATGKLAGAETLVHWQHPERGWLAPAAFLPLAESTGLISELTDWMLEQACAHAMAWGEGLIVSVKLTPPDFQREDLCERVQRVLEASGIEASRLELEIPEGVMLDVSIDALAGMNRLKALGLRLAMGDFGTGYSSLSYLRSFPFDGLKIDRSFIADLQDTQGSTAIVQALIDMGGALSLTVTAEGVDTAEQLNQVTAMTCHQAQGFYLGQPMAPVQFRQLTTESHQANAPVA</sequence>
<dbReference type="EMBL" id="JBHRXZ010000012">
    <property type="protein sequence ID" value="MFC3607018.1"/>
    <property type="molecule type" value="Genomic_DNA"/>
</dbReference>
<dbReference type="CDD" id="cd00130">
    <property type="entry name" value="PAS"/>
    <property type="match status" value="1"/>
</dbReference>
<dbReference type="Gene3D" id="3.30.70.270">
    <property type="match status" value="1"/>
</dbReference>
<feature type="domain" description="PAS" evidence="2">
    <location>
        <begin position="305"/>
        <end position="350"/>
    </location>
</feature>
<feature type="transmembrane region" description="Helical" evidence="1">
    <location>
        <begin position="167"/>
        <end position="185"/>
    </location>
</feature>
<feature type="domain" description="GGDEF" evidence="4">
    <location>
        <begin position="459"/>
        <end position="591"/>
    </location>
</feature>
<dbReference type="NCBIfam" id="TIGR00229">
    <property type="entry name" value="sensory_box"/>
    <property type="match status" value="1"/>
</dbReference>
<evidence type="ECO:0000259" key="4">
    <source>
        <dbReference type="PROSITE" id="PS50887"/>
    </source>
</evidence>
<evidence type="ECO:0000259" key="2">
    <source>
        <dbReference type="PROSITE" id="PS50112"/>
    </source>
</evidence>
<dbReference type="PROSITE" id="PS50883">
    <property type="entry name" value="EAL"/>
    <property type="match status" value="1"/>
</dbReference>
<dbReference type="Gene3D" id="3.30.450.20">
    <property type="entry name" value="PAS domain"/>
    <property type="match status" value="1"/>
</dbReference>
<dbReference type="InterPro" id="IPR043128">
    <property type="entry name" value="Rev_trsase/Diguanyl_cyclase"/>
</dbReference>
<dbReference type="NCBIfam" id="TIGR00254">
    <property type="entry name" value="GGDEF"/>
    <property type="match status" value="1"/>
</dbReference>
<dbReference type="Gene3D" id="3.20.20.450">
    <property type="entry name" value="EAL domain"/>
    <property type="match status" value="1"/>
</dbReference>
<dbReference type="InterPro" id="IPR000014">
    <property type="entry name" value="PAS"/>
</dbReference>
<keyword evidence="6" id="KW-1185">Reference proteome</keyword>
<evidence type="ECO:0000256" key="1">
    <source>
        <dbReference type="SAM" id="Phobius"/>
    </source>
</evidence>
<dbReference type="Proteomes" id="UP001595630">
    <property type="component" value="Unassembled WGS sequence"/>
</dbReference>
<evidence type="ECO:0000313" key="6">
    <source>
        <dbReference type="Proteomes" id="UP001595630"/>
    </source>
</evidence>
<dbReference type="PANTHER" id="PTHR44757">
    <property type="entry name" value="DIGUANYLATE CYCLASE DGCP"/>
    <property type="match status" value="1"/>
</dbReference>
<protein>
    <submittedName>
        <fullName evidence="5">EAL domain-containing protein</fullName>
    </submittedName>
</protein>
<organism evidence="5 6">
    <name type="scientific">Stutzerimonas tarimensis</name>
    <dbReference type="NCBI Taxonomy" id="1507735"/>
    <lineage>
        <taxon>Bacteria</taxon>
        <taxon>Pseudomonadati</taxon>
        <taxon>Pseudomonadota</taxon>
        <taxon>Gammaproteobacteria</taxon>
        <taxon>Pseudomonadales</taxon>
        <taxon>Pseudomonadaceae</taxon>
        <taxon>Stutzerimonas</taxon>
    </lineage>
</organism>
<dbReference type="Pfam" id="PF00990">
    <property type="entry name" value="GGDEF"/>
    <property type="match status" value="1"/>
</dbReference>
<accession>A0ABV7T1U6</accession>
<dbReference type="InterPro" id="IPR013767">
    <property type="entry name" value="PAS_fold"/>
</dbReference>
<gene>
    <name evidence="5" type="ORF">ACFOMF_04375</name>
</gene>
<dbReference type="InterPro" id="IPR035965">
    <property type="entry name" value="PAS-like_dom_sf"/>
</dbReference>
<dbReference type="InterPro" id="IPR029787">
    <property type="entry name" value="Nucleotide_cyclase"/>
</dbReference>
<dbReference type="PROSITE" id="PS50112">
    <property type="entry name" value="PAS"/>
    <property type="match status" value="1"/>
</dbReference>
<dbReference type="InterPro" id="IPR035919">
    <property type="entry name" value="EAL_sf"/>
</dbReference>
<feature type="domain" description="EAL" evidence="3">
    <location>
        <begin position="600"/>
        <end position="850"/>
    </location>
</feature>
<dbReference type="SMART" id="SM00267">
    <property type="entry name" value="GGDEF"/>
    <property type="match status" value="1"/>
</dbReference>
<dbReference type="InterPro" id="IPR001633">
    <property type="entry name" value="EAL_dom"/>
</dbReference>
<dbReference type="CDD" id="cd01948">
    <property type="entry name" value="EAL"/>
    <property type="match status" value="1"/>
</dbReference>
<keyword evidence="1" id="KW-0472">Membrane</keyword>
<name>A0ABV7T1U6_9GAMM</name>
<dbReference type="SUPFAM" id="SSF141868">
    <property type="entry name" value="EAL domain-like"/>
    <property type="match status" value="1"/>
</dbReference>
<dbReference type="InterPro" id="IPR000160">
    <property type="entry name" value="GGDEF_dom"/>
</dbReference>
<dbReference type="RefSeq" id="WP_386361610.1">
    <property type="nucleotide sequence ID" value="NZ_JBHRXZ010000012.1"/>
</dbReference>
<dbReference type="PROSITE" id="PS50887">
    <property type="entry name" value="GGDEF"/>
    <property type="match status" value="1"/>
</dbReference>
<dbReference type="SUPFAM" id="SSF55785">
    <property type="entry name" value="PYP-like sensor domain (PAS domain)"/>
    <property type="match status" value="1"/>
</dbReference>
<dbReference type="SMART" id="SM00052">
    <property type="entry name" value="EAL"/>
    <property type="match status" value="1"/>
</dbReference>
<dbReference type="SUPFAM" id="SSF55073">
    <property type="entry name" value="Nucleotide cyclase"/>
    <property type="match status" value="1"/>
</dbReference>
<evidence type="ECO:0000313" key="5">
    <source>
        <dbReference type="EMBL" id="MFC3607018.1"/>
    </source>
</evidence>
<evidence type="ECO:0000259" key="3">
    <source>
        <dbReference type="PROSITE" id="PS50883"/>
    </source>
</evidence>
<dbReference type="CDD" id="cd01949">
    <property type="entry name" value="GGDEF"/>
    <property type="match status" value="1"/>
</dbReference>
<dbReference type="SMART" id="SM00091">
    <property type="entry name" value="PAS"/>
    <property type="match status" value="1"/>
</dbReference>
<feature type="transmembrane region" description="Helical" evidence="1">
    <location>
        <begin position="26"/>
        <end position="47"/>
    </location>
</feature>
<dbReference type="Pfam" id="PF00989">
    <property type="entry name" value="PAS"/>
    <property type="match status" value="1"/>
</dbReference>
<feature type="transmembrane region" description="Helical" evidence="1">
    <location>
        <begin position="262"/>
        <end position="285"/>
    </location>
</feature>
<keyword evidence="1" id="KW-0812">Transmembrane</keyword>
<dbReference type="InterPro" id="IPR007892">
    <property type="entry name" value="CHASE4"/>
</dbReference>
<proteinExistence type="predicted"/>
<dbReference type="PANTHER" id="PTHR44757:SF10">
    <property type="entry name" value="MEMBRANE PROTEIN"/>
    <property type="match status" value="1"/>
</dbReference>
<dbReference type="Pfam" id="PF05228">
    <property type="entry name" value="CHASE4"/>
    <property type="match status" value="1"/>
</dbReference>
<comment type="caution">
    <text evidence="5">The sequence shown here is derived from an EMBL/GenBank/DDBJ whole genome shotgun (WGS) entry which is preliminary data.</text>
</comment>
<dbReference type="InterPro" id="IPR052155">
    <property type="entry name" value="Biofilm_reg_signaling"/>
</dbReference>
<dbReference type="Pfam" id="PF00563">
    <property type="entry name" value="EAL"/>
    <property type="match status" value="1"/>
</dbReference>